<dbReference type="GO" id="GO:0003677">
    <property type="term" value="F:DNA binding"/>
    <property type="evidence" value="ECO:0007669"/>
    <property type="project" value="UniProtKB-KW"/>
</dbReference>
<dbReference type="PROSITE" id="PS50931">
    <property type="entry name" value="HTH_LYSR"/>
    <property type="match status" value="1"/>
</dbReference>
<dbReference type="EMBL" id="PVHK01000055">
    <property type="protein sequence ID" value="PRH42689.1"/>
    <property type="molecule type" value="Genomic_DNA"/>
</dbReference>
<dbReference type="InterPro" id="IPR036388">
    <property type="entry name" value="WH-like_DNA-bd_sf"/>
</dbReference>
<evidence type="ECO:0000313" key="9">
    <source>
        <dbReference type="Proteomes" id="UP000237632"/>
    </source>
</evidence>
<accession>A0A105GZV9</accession>
<comment type="similarity">
    <text evidence="1">Belongs to the LysR transcriptional regulatory family.</text>
</comment>
<dbReference type="Pfam" id="PF03466">
    <property type="entry name" value="LysR_substrate"/>
    <property type="match status" value="1"/>
</dbReference>
<dbReference type="InterPro" id="IPR050950">
    <property type="entry name" value="HTH-type_LysR_regulators"/>
</dbReference>
<protein>
    <submittedName>
        <fullName evidence="8">LysR family transcriptional regulator</fullName>
    </submittedName>
</protein>
<reference evidence="8 9" key="1">
    <citation type="submission" date="2018-03" db="EMBL/GenBank/DDBJ databases">
        <authorList>
            <person name="Nguyen K."/>
            <person name="Fouts D."/>
            <person name="Sutton G."/>
        </authorList>
    </citation>
    <scope>NUCLEOTIDE SEQUENCE [LARGE SCALE GENOMIC DNA]</scope>
    <source>
        <strain evidence="8 9">AU3578</strain>
    </source>
</reference>
<dbReference type="Gene3D" id="3.40.190.290">
    <property type="match status" value="1"/>
</dbReference>
<dbReference type="InterPro" id="IPR000847">
    <property type="entry name" value="LysR_HTH_N"/>
</dbReference>
<evidence type="ECO:0000259" key="5">
    <source>
        <dbReference type="PROSITE" id="PS50931"/>
    </source>
</evidence>
<dbReference type="RefSeq" id="WP_014725162.1">
    <property type="nucleotide sequence ID" value="NZ_BGKC01000008.1"/>
</dbReference>
<dbReference type="PRINTS" id="PR00039">
    <property type="entry name" value="HTHLYSR"/>
</dbReference>
<dbReference type="EMBL" id="JADVKH010000056">
    <property type="protein sequence ID" value="MBJ9689648.1"/>
    <property type="molecule type" value="Genomic_DNA"/>
</dbReference>
<keyword evidence="4" id="KW-0804">Transcription</keyword>
<dbReference type="EMBL" id="JAUJRV010000002">
    <property type="protein sequence ID" value="MDN7794334.1"/>
    <property type="molecule type" value="Genomic_DNA"/>
</dbReference>
<dbReference type="AlphaFoldDB" id="A0A105GZV9"/>
<dbReference type="InterPro" id="IPR005119">
    <property type="entry name" value="LysR_subst-bd"/>
</dbReference>
<dbReference type="Gene3D" id="1.10.10.10">
    <property type="entry name" value="Winged helix-like DNA-binding domain superfamily/Winged helix DNA-binding domain"/>
    <property type="match status" value="1"/>
</dbReference>
<proteinExistence type="inferred from homology"/>
<reference evidence="6 10" key="2">
    <citation type="submission" date="2020-11" db="EMBL/GenBank/DDBJ databases">
        <title>Enhanced detection system for hospital associated transmission using whole genome sequencing surveillance.</title>
        <authorList>
            <person name="Harrison L.H."/>
            <person name="Van Tyne D."/>
            <person name="Marsh J.W."/>
            <person name="Griffith M.P."/>
            <person name="Snyder D.J."/>
            <person name="Cooper V.S."/>
            <person name="Mustapha M."/>
        </authorList>
    </citation>
    <scope>NUCLEOTIDE SEQUENCE [LARGE SCALE GENOMIC DNA]</scope>
    <source>
        <strain evidence="6 10">BC00020</strain>
    </source>
</reference>
<name>A0A105GZV9_BURVI</name>
<dbReference type="CDD" id="cd08438">
    <property type="entry name" value="PBP2_CidR"/>
    <property type="match status" value="1"/>
</dbReference>
<evidence type="ECO:0000256" key="1">
    <source>
        <dbReference type="ARBA" id="ARBA00009437"/>
    </source>
</evidence>
<dbReference type="GO" id="GO:0005829">
    <property type="term" value="C:cytosol"/>
    <property type="evidence" value="ECO:0007669"/>
    <property type="project" value="TreeGrafter"/>
</dbReference>
<dbReference type="Proteomes" id="UP000237632">
    <property type="component" value="Unassembled WGS sequence"/>
</dbReference>
<evidence type="ECO:0000256" key="2">
    <source>
        <dbReference type="ARBA" id="ARBA00023015"/>
    </source>
</evidence>
<keyword evidence="2" id="KW-0805">Transcription regulation</keyword>
<evidence type="ECO:0000313" key="6">
    <source>
        <dbReference type="EMBL" id="MBJ9689648.1"/>
    </source>
</evidence>
<evidence type="ECO:0000313" key="10">
    <source>
        <dbReference type="Proteomes" id="UP000808215"/>
    </source>
</evidence>
<comment type="caution">
    <text evidence="8">The sequence shown here is derived from an EMBL/GenBank/DDBJ whole genome shotgun (WGS) entry which is preliminary data.</text>
</comment>
<dbReference type="InterPro" id="IPR036390">
    <property type="entry name" value="WH_DNA-bd_sf"/>
</dbReference>
<evidence type="ECO:0000256" key="3">
    <source>
        <dbReference type="ARBA" id="ARBA00023125"/>
    </source>
</evidence>
<gene>
    <name evidence="8" type="ORF">C6T65_08915</name>
    <name evidence="6" type="ORF">I5589_21470</name>
    <name evidence="7" type="ORF">QZM33_05080</name>
</gene>
<dbReference type="PANTHER" id="PTHR30419:SF8">
    <property type="entry name" value="NITROGEN ASSIMILATION TRANSCRIPTIONAL ACTIVATOR-RELATED"/>
    <property type="match status" value="1"/>
</dbReference>
<reference evidence="7" key="3">
    <citation type="submission" date="2023-07" db="EMBL/GenBank/DDBJ databases">
        <title>A collection of bacterial strains from the Burkholderia cepacia Research Laboratory and Repository.</title>
        <authorList>
            <person name="Lipuma J."/>
            <person name="Spilker T."/>
            <person name="Caverly L."/>
        </authorList>
    </citation>
    <scope>NUCLEOTIDE SEQUENCE</scope>
    <source>
        <strain evidence="7">AU44268</strain>
    </source>
</reference>
<evidence type="ECO:0000313" key="7">
    <source>
        <dbReference type="EMBL" id="MDN7794334.1"/>
    </source>
</evidence>
<dbReference type="FunFam" id="1.10.10.10:FF:000001">
    <property type="entry name" value="LysR family transcriptional regulator"/>
    <property type="match status" value="1"/>
</dbReference>
<dbReference type="Proteomes" id="UP001171620">
    <property type="component" value="Unassembled WGS sequence"/>
</dbReference>
<sequence length="299" mass="33023">MDLKAFRYFDEIVRQGNFGKAAKRLPLSQPALSKAIRLLEDELGVTLLERGRRGVAVKLTSAGEVVLQHARAILAERERMQFDLDALRDLDRGELRLGLPPVGSAELFAAPLAEFRERYPGVSIHLHEHGSAELEQAVRDGELELAATMLPVRTDLQAMFIRREPMVLAVPRGHALETHVRVHLHELNGVPFIALNEGFALTRRLREACIAQGFTINEVAHSAQPNFALALVAAGLGVTCLPRLVARRHGNAGVRLIDLDAPGLEWRVAIVWRKGTTLSWAARAWLDLIKPDDAGVPLD</sequence>
<evidence type="ECO:0000313" key="8">
    <source>
        <dbReference type="EMBL" id="PRH42689.1"/>
    </source>
</evidence>
<dbReference type="SUPFAM" id="SSF53850">
    <property type="entry name" value="Periplasmic binding protein-like II"/>
    <property type="match status" value="1"/>
</dbReference>
<keyword evidence="10" id="KW-1185">Reference proteome</keyword>
<keyword evidence="3" id="KW-0238">DNA-binding</keyword>
<dbReference type="Proteomes" id="UP000808215">
    <property type="component" value="Unassembled WGS sequence"/>
</dbReference>
<organism evidence="8 9">
    <name type="scientific">Burkholderia vietnamiensis</name>
    <dbReference type="NCBI Taxonomy" id="60552"/>
    <lineage>
        <taxon>Bacteria</taxon>
        <taxon>Pseudomonadati</taxon>
        <taxon>Pseudomonadota</taxon>
        <taxon>Betaproteobacteria</taxon>
        <taxon>Burkholderiales</taxon>
        <taxon>Burkholderiaceae</taxon>
        <taxon>Burkholderia</taxon>
        <taxon>Burkholderia cepacia complex</taxon>
    </lineage>
</organism>
<feature type="domain" description="HTH lysR-type" evidence="5">
    <location>
        <begin position="1"/>
        <end position="60"/>
    </location>
</feature>
<dbReference type="PANTHER" id="PTHR30419">
    <property type="entry name" value="HTH-TYPE TRANSCRIPTIONAL REGULATOR YBHD"/>
    <property type="match status" value="1"/>
</dbReference>
<evidence type="ECO:0000256" key="4">
    <source>
        <dbReference type="ARBA" id="ARBA00023163"/>
    </source>
</evidence>
<dbReference type="GO" id="GO:0003700">
    <property type="term" value="F:DNA-binding transcription factor activity"/>
    <property type="evidence" value="ECO:0007669"/>
    <property type="project" value="InterPro"/>
</dbReference>
<dbReference type="SUPFAM" id="SSF46785">
    <property type="entry name" value="Winged helix' DNA-binding domain"/>
    <property type="match status" value="1"/>
</dbReference>
<dbReference type="GeneID" id="45679414"/>
<dbReference type="Pfam" id="PF00126">
    <property type="entry name" value="HTH_1"/>
    <property type="match status" value="1"/>
</dbReference>